<feature type="transmembrane region" description="Helical" evidence="2">
    <location>
        <begin position="112"/>
        <end position="136"/>
    </location>
</feature>
<evidence type="ECO:0000313" key="3">
    <source>
        <dbReference type="EMBL" id="CEL93905.1"/>
    </source>
</evidence>
<keyword evidence="2" id="KW-1133">Transmembrane helix</keyword>
<accession>A0A0G4EEC1</accession>
<keyword evidence="2" id="KW-0812">Transmembrane</keyword>
<evidence type="ECO:0000313" key="4">
    <source>
        <dbReference type="Proteomes" id="UP000041254"/>
    </source>
</evidence>
<keyword evidence="4" id="KW-1185">Reference proteome</keyword>
<sequence length="221" mass="25129">MPQPLEREKADHQAELNELSKRVADLEAELARTEAQLEAEKIKSDHKHKKGGVVRHDLFEVAKAKTHWATVQEYAAGCSCAVFPKAYAEVDSFGFKKDEHAKHWKNSETNTWFGSFFLALFGSFVTGTSNSLYVFCDRGAKALKDRLYTTGERLYIWLRRPFKYSKFFNLQLTVGLAGLWGSIKCAFAGGYAEFEMLSQALQDLTSEAYLKLKKKIKNHSE</sequence>
<dbReference type="AlphaFoldDB" id="A0A0G4EEC1"/>
<dbReference type="VEuPathDB" id="CryptoDB:Vbra_11441"/>
<dbReference type="Proteomes" id="UP000041254">
    <property type="component" value="Unassembled WGS sequence"/>
</dbReference>
<dbReference type="InParanoid" id="A0A0G4EEC1"/>
<protein>
    <submittedName>
        <fullName evidence="3">Uncharacterized protein</fullName>
    </submittedName>
</protein>
<organism evidence="3 4">
    <name type="scientific">Vitrella brassicaformis (strain CCMP3155)</name>
    <dbReference type="NCBI Taxonomy" id="1169540"/>
    <lineage>
        <taxon>Eukaryota</taxon>
        <taxon>Sar</taxon>
        <taxon>Alveolata</taxon>
        <taxon>Colpodellida</taxon>
        <taxon>Vitrellaceae</taxon>
        <taxon>Vitrella</taxon>
    </lineage>
</organism>
<dbReference type="EMBL" id="CDMY01000198">
    <property type="protein sequence ID" value="CEL93905.1"/>
    <property type="molecule type" value="Genomic_DNA"/>
</dbReference>
<proteinExistence type="predicted"/>
<keyword evidence="2" id="KW-0472">Membrane</keyword>
<evidence type="ECO:0000256" key="2">
    <source>
        <dbReference type="SAM" id="Phobius"/>
    </source>
</evidence>
<reference evidence="3 4" key="1">
    <citation type="submission" date="2014-11" db="EMBL/GenBank/DDBJ databases">
        <authorList>
            <person name="Zhu J."/>
            <person name="Qi W."/>
            <person name="Song R."/>
        </authorList>
    </citation>
    <scope>NUCLEOTIDE SEQUENCE [LARGE SCALE GENOMIC DNA]</scope>
</reference>
<evidence type="ECO:0000256" key="1">
    <source>
        <dbReference type="SAM" id="Coils"/>
    </source>
</evidence>
<keyword evidence="1" id="KW-0175">Coiled coil</keyword>
<gene>
    <name evidence="3" type="ORF">Vbra_11441</name>
</gene>
<feature type="coiled-coil region" evidence="1">
    <location>
        <begin position="9"/>
        <end position="43"/>
    </location>
</feature>
<name>A0A0G4EEC1_VITBC</name>